<protein>
    <submittedName>
        <fullName evidence="1">Uncharacterized protein</fullName>
    </submittedName>
</protein>
<accession>A0AC60PMB7</accession>
<comment type="caution">
    <text evidence="1">The sequence shown here is derived from an EMBL/GenBank/DDBJ whole genome shotgun (WGS) entry which is preliminary data.</text>
</comment>
<keyword evidence="2" id="KW-1185">Reference proteome</keyword>
<dbReference type="EMBL" id="JABSTQ010010338">
    <property type="protein sequence ID" value="KAG0421649.1"/>
    <property type="molecule type" value="Genomic_DNA"/>
</dbReference>
<gene>
    <name evidence="1" type="ORF">HPB47_002477</name>
</gene>
<evidence type="ECO:0000313" key="1">
    <source>
        <dbReference type="EMBL" id="KAG0421649.1"/>
    </source>
</evidence>
<evidence type="ECO:0000313" key="2">
    <source>
        <dbReference type="Proteomes" id="UP000805193"/>
    </source>
</evidence>
<reference evidence="1 2" key="1">
    <citation type="journal article" date="2020" name="Cell">
        <title>Large-Scale Comparative Analyses of Tick Genomes Elucidate Their Genetic Diversity and Vector Capacities.</title>
        <authorList>
            <consortium name="Tick Genome and Microbiome Consortium (TIGMIC)"/>
            <person name="Jia N."/>
            <person name="Wang J."/>
            <person name="Shi W."/>
            <person name="Du L."/>
            <person name="Sun Y."/>
            <person name="Zhan W."/>
            <person name="Jiang J.F."/>
            <person name="Wang Q."/>
            <person name="Zhang B."/>
            <person name="Ji P."/>
            <person name="Bell-Sakyi L."/>
            <person name="Cui X.M."/>
            <person name="Yuan T.T."/>
            <person name="Jiang B.G."/>
            <person name="Yang W.F."/>
            <person name="Lam T.T."/>
            <person name="Chang Q.C."/>
            <person name="Ding S.J."/>
            <person name="Wang X.J."/>
            <person name="Zhu J.G."/>
            <person name="Ruan X.D."/>
            <person name="Zhao L."/>
            <person name="Wei J.T."/>
            <person name="Ye R.Z."/>
            <person name="Que T.C."/>
            <person name="Du C.H."/>
            <person name="Zhou Y.H."/>
            <person name="Cheng J.X."/>
            <person name="Dai P.F."/>
            <person name="Guo W.B."/>
            <person name="Han X.H."/>
            <person name="Huang E.J."/>
            <person name="Li L.F."/>
            <person name="Wei W."/>
            <person name="Gao Y.C."/>
            <person name="Liu J.Z."/>
            <person name="Shao H.Z."/>
            <person name="Wang X."/>
            <person name="Wang C.C."/>
            <person name="Yang T.C."/>
            <person name="Huo Q.B."/>
            <person name="Li W."/>
            <person name="Chen H.Y."/>
            <person name="Chen S.E."/>
            <person name="Zhou L.G."/>
            <person name="Ni X.B."/>
            <person name="Tian J.H."/>
            <person name="Sheng Y."/>
            <person name="Liu T."/>
            <person name="Pan Y.S."/>
            <person name="Xia L.Y."/>
            <person name="Li J."/>
            <person name="Zhao F."/>
            <person name="Cao W.C."/>
        </authorList>
    </citation>
    <scope>NUCLEOTIDE SEQUENCE [LARGE SCALE GENOMIC DNA]</scope>
    <source>
        <strain evidence="1">Iper-2018</strain>
    </source>
</reference>
<organism evidence="1 2">
    <name type="scientific">Ixodes persulcatus</name>
    <name type="common">Taiga tick</name>
    <dbReference type="NCBI Taxonomy" id="34615"/>
    <lineage>
        <taxon>Eukaryota</taxon>
        <taxon>Metazoa</taxon>
        <taxon>Ecdysozoa</taxon>
        <taxon>Arthropoda</taxon>
        <taxon>Chelicerata</taxon>
        <taxon>Arachnida</taxon>
        <taxon>Acari</taxon>
        <taxon>Parasitiformes</taxon>
        <taxon>Ixodida</taxon>
        <taxon>Ixodoidea</taxon>
        <taxon>Ixodidae</taxon>
        <taxon>Ixodinae</taxon>
        <taxon>Ixodes</taxon>
    </lineage>
</organism>
<proteinExistence type="predicted"/>
<dbReference type="Proteomes" id="UP000805193">
    <property type="component" value="Unassembled WGS sequence"/>
</dbReference>
<name>A0AC60PMB7_IXOPE</name>
<sequence>MRASLPPLHVWILVQYAALVLGGKQCSVYHPTFHMDWPKLGNVKLYEIRSFPTNTPMCCVTRAYDLLGKKMYWTNGTRFNGVPSEKREYSFIVKDDAEYLKKDGRLFQQVLTTDNYSWALLHICWNEDGISKLILTALDPWALIPRSIMSKIRQAMLRGGMSRPVELATTPCARELL</sequence>